<sequence>MNFLLRVQQALPPSQQVPDSPPLRPQKSENKHLTFLILSPLKQIKGESGMGGLAADVQVESSIDDPPNLNENAPPTAAIHDTPQQDGHVVEAEMPHFNGAEVAKQLGMDTSKDNGSHAGADNEMTSVDQVEQVGSSQAAKSRREQREGGLNTGGAVVVDQLHIPDKQGNRLSGIEAEGVTTAGKSEDTDEAGGKVAKSINIRLMDDRSRAEVKAQPPNPVLPGPPLAQVEQQPSQSLRASRSRTRGRSRNAHSLSASAEDDSDVGPSRGPQQQQQRGPRSRGAVDTVGKTAGAVAGGGGNEDGDDDMGDKPLKLRLDLNLDVAVELKARVHGDLTLSLLR</sequence>
<accession>A0A4S8LH47</accession>
<feature type="region of interest" description="Disordered" evidence="1">
    <location>
        <begin position="106"/>
        <end position="311"/>
    </location>
</feature>
<gene>
    <name evidence="2" type="ORF">K435DRAFT_969570</name>
</gene>
<reference evidence="2 3" key="1">
    <citation type="journal article" date="2019" name="Nat. Ecol. Evol.">
        <title>Megaphylogeny resolves global patterns of mushroom evolution.</title>
        <authorList>
            <person name="Varga T."/>
            <person name="Krizsan K."/>
            <person name="Foldi C."/>
            <person name="Dima B."/>
            <person name="Sanchez-Garcia M."/>
            <person name="Sanchez-Ramirez S."/>
            <person name="Szollosi G.J."/>
            <person name="Szarkandi J.G."/>
            <person name="Papp V."/>
            <person name="Albert L."/>
            <person name="Andreopoulos W."/>
            <person name="Angelini C."/>
            <person name="Antonin V."/>
            <person name="Barry K.W."/>
            <person name="Bougher N.L."/>
            <person name="Buchanan P."/>
            <person name="Buyck B."/>
            <person name="Bense V."/>
            <person name="Catcheside P."/>
            <person name="Chovatia M."/>
            <person name="Cooper J."/>
            <person name="Damon W."/>
            <person name="Desjardin D."/>
            <person name="Finy P."/>
            <person name="Geml J."/>
            <person name="Haridas S."/>
            <person name="Hughes K."/>
            <person name="Justo A."/>
            <person name="Karasinski D."/>
            <person name="Kautmanova I."/>
            <person name="Kiss B."/>
            <person name="Kocsube S."/>
            <person name="Kotiranta H."/>
            <person name="LaButti K.M."/>
            <person name="Lechner B.E."/>
            <person name="Liimatainen K."/>
            <person name="Lipzen A."/>
            <person name="Lukacs Z."/>
            <person name="Mihaltcheva S."/>
            <person name="Morgado L.N."/>
            <person name="Niskanen T."/>
            <person name="Noordeloos M.E."/>
            <person name="Ohm R.A."/>
            <person name="Ortiz-Santana B."/>
            <person name="Ovrebo C."/>
            <person name="Racz N."/>
            <person name="Riley R."/>
            <person name="Savchenko A."/>
            <person name="Shiryaev A."/>
            <person name="Soop K."/>
            <person name="Spirin V."/>
            <person name="Szebenyi C."/>
            <person name="Tomsovsky M."/>
            <person name="Tulloss R.E."/>
            <person name="Uehling J."/>
            <person name="Grigoriev I.V."/>
            <person name="Vagvolgyi C."/>
            <person name="Papp T."/>
            <person name="Martin F.M."/>
            <person name="Miettinen O."/>
            <person name="Hibbett D.S."/>
            <person name="Nagy L.G."/>
        </authorList>
    </citation>
    <scope>NUCLEOTIDE SEQUENCE [LARGE SCALE GENOMIC DNA]</scope>
    <source>
        <strain evidence="2 3">CBS 962.96</strain>
    </source>
</reference>
<keyword evidence="3" id="KW-1185">Reference proteome</keyword>
<dbReference type="PANTHER" id="PTHR35587">
    <property type="entry name" value="EXPRESSED PROTEIN"/>
    <property type="match status" value="1"/>
</dbReference>
<organism evidence="2 3">
    <name type="scientific">Dendrothele bispora (strain CBS 962.96)</name>
    <dbReference type="NCBI Taxonomy" id="1314807"/>
    <lineage>
        <taxon>Eukaryota</taxon>
        <taxon>Fungi</taxon>
        <taxon>Dikarya</taxon>
        <taxon>Basidiomycota</taxon>
        <taxon>Agaricomycotina</taxon>
        <taxon>Agaricomycetes</taxon>
        <taxon>Agaricomycetidae</taxon>
        <taxon>Agaricales</taxon>
        <taxon>Agaricales incertae sedis</taxon>
        <taxon>Dendrothele</taxon>
    </lineage>
</organism>
<feature type="compositionally biased region" description="Low complexity" evidence="1">
    <location>
        <begin position="265"/>
        <end position="293"/>
    </location>
</feature>
<dbReference type="Proteomes" id="UP000297245">
    <property type="component" value="Unassembled WGS sequence"/>
</dbReference>
<feature type="compositionally biased region" description="Pro residues" evidence="1">
    <location>
        <begin position="216"/>
        <end position="225"/>
    </location>
</feature>
<evidence type="ECO:0000313" key="3">
    <source>
        <dbReference type="Proteomes" id="UP000297245"/>
    </source>
</evidence>
<dbReference type="EMBL" id="ML179416">
    <property type="protein sequence ID" value="THU88251.1"/>
    <property type="molecule type" value="Genomic_DNA"/>
</dbReference>
<evidence type="ECO:0000313" key="2">
    <source>
        <dbReference type="EMBL" id="THU88251.1"/>
    </source>
</evidence>
<feature type="compositionally biased region" description="Basic residues" evidence="1">
    <location>
        <begin position="240"/>
        <end position="250"/>
    </location>
</feature>
<feature type="compositionally biased region" description="Basic and acidic residues" evidence="1">
    <location>
        <begin position="203"/>
        <end position="212"/>
    </location>
</feature>
<evidence type="ECO:0000256" key="1">
    <source>
        <dbReference type="SAM" id="MobiDB-lite"/>
    </source>
</evidence>
<feature type="compositionally biased region" description="Polar residues" evidence="1">
    <location>
        <begin position="123"/>
        <end position="139"/>
    </location>
</feature>
<name>A0A4S8LH47_DENBC</name>
<feature type="region of interest" description="Disordered" evidence="1">
    <location>
        <begin position="1"/>
        <end position="30"/>
    </location>
</feature>
<proteinExistence type="predicted"/>
<feature type="region of interest" description="Disordered" evidence="1">
    <location>
        <begin position="62"/>
        <end position="87"/>
    </location>
</feature>
<dbReference type="PANTHER" id="PTHR35587:SF4">
    <property type="match status" value="1"/>
</dbReference>
<dbReference type="AlphaFoldDB" id="A0A4S8LH47"/>
<protein>
    <submittedName>
        <fullName evidence="2">Uncharacterized protein</fullName>
    </submittedName>
</protein>